<keyword evidence="4" id="KW-1185">Reference proteome</keyword>
<sequence length="507" mass="55774">MKITRRLRWLLAGGILLMTLLFLLFLFFATKNFLDLWDRLLLLPHWLFYSYSTVIVAVMGFSGWLIVKLVSGGRSPTTLKRPIPKPVTEASLTQDIAQIKAAGMDTAPLEIEIAELNERRTAGNAHIAFFGDISTGKSSIIKALLPEAGVEINLRGGSTREIREYTWQTLAGDHLLLTDLPGRNEAEGTLDAAARDEAIRAHIVVYVTDSDLSRTQFQDLQELAAFGKPLLIAINKRDQYTAAEQVQLATRIRNRFDSAQRTGTNERSASGVLPPEVLFIQSGGTEEIVRVYPDGREETIQRPRKTDISALATHLQTEIDQRLESLTQQRDTSVLNLVQEKLDTTREDYRRTQAEKIVRSSTHKAILGALASVSPGTDLVIQGVIGTRMVQELCKLYDSPVSQLDIDQFLNFTQGKLGKSIPLLLAVAGNGLKAFPGVGTVAGGLVHAVAYGLIFDALGKSVAHTLEQRGALNAAPAAATFQEMLSGNLEERTKTFARLVIEQYRGK</sequence>
<keyword evidence="1" id="KW-0472">Membrane</keyword>
<dbReference type="Proteomes" id="UP001223336">
    <property type="component" value="Unassembled WGS sequence"/>
</dbReference>
<dbReference type="RefSeq" id="WP_308135211.1">
    <property type="nucleotide sequence ID" value="NZ_JAVFKN010000016.1"/>
</dbReference>
<dbReference type="Gene3D" id="3.40.50.300">
    <property type="entry name" value="P-loop containing nucleotide triphosphate hydrolases"/>
    <property type="match status" value="1"/>
</dbReference>
<evidence type="ECO:0000259" key="2">
    <source>
        <dbReference type="Pfam" id="PF01926"/>
    </source>
</evidence>
<reference evidence="3 4" key="1">
    <citation type="submission" date="2023-08" db="EMBL/GenBank/DDBJ databases">
        <title>New molecular markers tilS and rpoB for phylogenetic and monitoring studies of the genus Thiothrix biodiversity.</title>
        <authorList>
            <person name="Ravin N.V."/>
            <person name="Smolyakov D."/>
            <person name="Markov N.D."/>
            <person name="Beletsky A.V."/>
            <person name="Mardanov A.V."/>
            <person name="Rudenko T.S."/>
            <person name="Grabovich M.Y."/>
        </authorList>
    </citation>
    <scope>NUCLEOTIDE SEQUENCE [LARGE SCALE GENOMIC DNA]</scope>
    <source>
        <strain evidence="3 4">H33</strain>
    </source>
</reference>
<feature type="domain" description="G" evidence="2">
    <location>
        <begin position="126"/>
        <end position="236"/>
    </location>
</feature>
<evidence type="ECO:0000256" key="1">
    <source>
        <dbReference type="SAM" id="Phobius"/>
    </source>
</evidence>
<keyword evidence="1" id="KW-1133">Transmembrane helix</keyword>
<feature type="transmembrane region" description="Helical" evidence="1">
    <location>
        <begin position="7"/>
        <end position="28"/>
    </location>
</feature>
<feature type="transmembrane region" description="Helical" evidence="1">
    <location>
        <begin position="48"/>
        <end position="71"/>
    </location>
</feature>
<dbReference type="InterPro" id="IPR006073">
    <property type="entry name" value="GTP-bd"/>
</dbReference>
<dbReference type="PANTHER" id="PTHR42714:SF2">
    <property type="entry name" value="TRNA MODIFICATION GTPASE GTPBP3, MITOCHONDRIAL"/>
    <property type="match status" value="1"/>
</dbReference>
<proteinExistence type="predicted"/>
<dbReference type="SUPFAM" id="SSF52540">
    <property type="entry name" value="P-loop containing nucleoside triphosphate hydrolases"/>
    <property type="match status" value="1"/>
</dbReference>
<comment type="caution">
    <text evidence="3">The sequence shown here is derived from an EMBL/GenBank/DDBJ whole genome shotgun (WGS) entry which is preliminary data.</text>
</comment>
<dbReference type="PANTHER" id="PTHR42714">
    <property type="entry name" value="TRNA MODIFICATION GTPASE GTPBP3"/>
    <property type="match status" value="1"/>
</dbReference>
<name>A0ABU0Y966_9GAMM</name>
<dbReference type="EMBL" id="JAVFKN010000016">
    <property type="protein sequence ID" value="MDQ5769320.1"/>
    <property type="molecule type" value="Genomic_DNA"/>
</dbReference>
<dbReference type="Pfam" id="PF01926">
    <property type="entry name" value="MMR_HSR1"/>
    <property type="match status" value="1"/>
</dbReference>
<evidence type="ECO:0000313" key="3">
    <source>
        <dbReference type="EMBL" id="MDQ5769320.1"/>
    </source>
</evidence>
<dbReference type="InterPro" id="IPR027417">
    <property type="entry name" value="P-loop_NTPase"/>
</dbReference>
<keyword evidence="1" id="KW-0812">Transmembrane</keyword>
<protein>
    <submittedName>
        <fullName evidence="3">GTPase</fullName>
    </submittedName>
</protein>
<evidence type="ECO:0000313" key="4">
    <source>
        <dbReference type="Proteomes" id="UP001223336"/>
    </source>
</evidence>
<organism evidence="3 4">
    <name type="scientific">Thiothrix subterranea</name>
    <dbReference type="NCBI Taxonomy" id="2735563"/>
    <lineage>
        <taxon>Bacteria</taxon>
        <taxon>Pseudomonadati</taxon>
        <taxon>Pseudomonadota</taxon>
        <taxon>Gammaproteobacteria</taxon>
        <taxon>Thiotrichales</taxon>
        <taxon>Thiotrichaceae</taxon>
        <taxon>Thiothrix</taxon>
    </lineage>
</organism>
<gene>
    <name evidence="3" type="ORF">RCC75_12320</name>
</gene>
<accession>A0ABU0Y966</accession>